<organism evidence="3 4">
    <name type="scientific">Paramuricea clavata</name>
    <name type="common">Red gorgonian</name>
    <name type="synonym">Violescent sea-whip</name>
    <dbReference type="NCBI Taxonomy" id="317549"/>
    <lineage>
        <taxon>Eukaryota</taxon>
        <taxon>Metazoa</taxon>
        <taxon>Cnidaria</taxon>
        <taxon>Anthozoa</taxon>
        <taxon>Octocorallia</taxon>
        <taxon>Malacalcyonacea</taxon>
        <taxon>Plexauridae</taxon>
        <taxon>Paramuricea</taxon>
    </lineage>
</organism>
<comment type="similarity">
    <text evidence="1">Belongs to the FAM98 family.</text>
</comment>
<feature type="compositionally biased region" description="Gly residues" evidence="2">
    <location>
        <begin position="324"/>
        <end position="340"/>
    </location>
</feature>
<feature type="region of interest" description="Disordered" evidence="2">
    <location>
        <begin position="291"/>
        <end position="392"/>
    </location>
</feature>
<dbReference type="PANTHER" id="PTHR31353:SF1">
    <property type="entry name" value="PROTEIN FAM98B"/>
    <property type="match status" value="1"/>
</dbReference>
<evidence type="ECO:0000313" key="3">
    <source>
        <dbReference type="EMBL" id="CAB3980218.1"/>
    </source>
</evidence>
<name>A0A6S7FLB9_PARCT</name>
<dbReference type="Proteomes" id="UP001152795">
    <property type="component" value="Unassembled WGS sequence"/>
</dbReference>
<feature type="compositionally biased region" description="Basic and acidic residues" evidence="2">
    <location>
        <begin position="377"/>
        <end position="392"/>
    </location>
</feature>
<dbReference type="AlphaFoldDB" id="A0A6S7FLB9"/>
<evidence type="ECO:0000313" key="4">
    <source>
        <dbReference type="Proteomes" id="UP001152795"/>
    </source>
</evidence>
<sequence>MENDILDSLENLGYNGPLMDEVVLLKCVENEDIASEFMEICKWLTDEIQMFSGIIEKITGTDKDEFAIEISGFLREYSCPYSELLGVTGLNSSENRLLLLGYLTSELQACRILGQDDDAMDVDQEEASPAFQHLSAILSALDLPQPTKQASVFDLLSDIEKKVNDVLRKCPRGYLGEPLLTKRLSTNQWAQVEQINRTLSREYSLRRQTLLTRLDVTVRSFQWSEQGKKKQDAISSDFQPIRTSLEVQAPVSIADVLAARTDLTKVTKTSSGALREKTKCAINRILIGKVPYRGGKPSAQGPPPDMPQFSKRQEPPRDQRGRGGHGGGRGAQGASGGGGLMNNASGAGSRGGVDSGRGDKGWGGNLGGRRGSQEGNPFEKKGDYYHHDTYRS</sequence>
<evidence type="ECO:0000256" key="1">
    <source>
        <dbReference type="ARBA" id="ARBA00007218"/>
    </source>
</evidence>
<reference evidence="3" key="1">
    <citation type="submission" date="2020-04" db="EMBL/GenBank/DDBJ databases">
        <authorList>
            <person name="Alioto T."/>
            <person name="Alioto T."/>
            <person name="Gomez Garrido J."/>
        </authorList>
    </citation>
    <scope>NUCLEOTIDE SEQUENCE</scope>
    <source>
        <strain evidence="3">A484AB</strain>
    </source>
</reference>
<feature type="compositionally biased region" description="Basic and acidic residues" evidence="2">
    <location>
        <begin position="311"/>
        <end position="321"/>
    </location>
</feature>
<comment type="caution">
    <text evidence="3">The sequence shown here is derived from an EMBL/GenBank/DDBJ whole genome shotgun (WGS) entry which is preliminary data.</text>
</comment>
<keyword evidence="4" id="KW-1185">Reference proteome</keyword>
<evidence type="ECO:0000256" key="2">
    <source>
        <dbReference type="SAM" id="MobiDB-lite"/>
    </source>
</evidence>
<accession>A0A6S7FLB9</accession>
<gene>
    <name evidence="3" type="ORF">PACLA_8A035730</name>
</gene>
<dbReference type="EMBL" id="CACRXK020000270">
    <property type="protein sequence ID" value="CAB3980218.1"/>
    <property type="molecule type" value="Genomic_DNA"/>
</dbReference>
<dbReference type="PANTHER" id="PTHR31353">
    <property type="entry name" value="FAM98"/>
    <property type="match status" value="1"/>
</dbReference>
<dbReference type="Pfam" id="PF10239">
    <property type="entry name" value="DUF2465"/>
    <property type="match status" value="1"/>
</dbReference>
<dbReference type="GO" id="GO:0072669">
    <property type="term" value="C:tRNA-splicing ligase complex"/>
    <property type="evidence" value="ECO:0007669"/>
    <property type="project" value="TreeGrafter"/>
</dbReference>
<feature type="compositionally biased region" description="Gly residues" evidence="2">
    <location>
        <begin position="348"/>
        <end position="370"/>
    </location>
</feature>
<dbReference type="InterPro" id="IPR018797">
    <property type="entry name" value="FAM98"/>
</dbReference>
<dbReference type="OrthoDB" id="512356at2759"/>
<protein>
    <submittedName>
        <fullName evidence="3">FAM98A isoform X1</fullName>
    </submittedName>
</protein>
<proteinExistence type="inferred from homology"/>